<keyword evidence="3" id="KW-1185">Reference proteome</keyword>
<dbReference type="OrthoDB" id="495620at2"/>
<keyword evidence="2" id="KW-0378">Hydrolase</keyword>
<dbReference type="Proteomes" id="UP000249340">
    <property type="component" value="Chromosome"/>
</dbReference>
<dbReference type="InterPro" id="IPR050228">
    <property type="entry name" value="Carboxylesterase_BioH"/>
</dbReference>
<proteinExistence type="predicted"/>
<dbReference type="EMBL" id="CP031264">
    <property type="protein sequence ID" value="AXI76457.1"/>
    <property type="molecule type" value="Genomic_DNA"/>
</dbReference>
<evidence type="ECO:0000313" key="3">
    <source>
        <dbReference type="Proteomes" id="UP000249340"/>
    </source>
</evidence>
<dbReference type="KEGG" id="stri:C7M71_002170"/>
<dbReference type="Pfam" id="PF12697">
    <property type="entry name" value="Abhydrolase_6"/>
    <property type="match status" value="1"/>
</dbReference>
<dbReference type="PRINTS" id="PR00412">
    <property type="entry name" value="EPOXHYDRLASE"/>
</dbReference>
<evidence type="ECO:0000313" key="2">
    <source>
        <dbReference type="EMBL" id="AXI76457.1"/>
    </source>
</evidence>
<dbReference type="PRINTS" id="PR00111">
    <property type="entry name" value="ABHYDROLASE"/>
</dbReference>
<reference evidence="3" key="1">
    <citation type="submission" date="2018-07" db="EMBL/GenBank/DDBJ databases">
        <title>Streptacidiphilus bronchialis DSM 106435 chromosome.</title>
        <authorList>
            <person name="Batra D."/>
            <person name="Gulvik C.A."/>
        </authorList>
    </citation>
    <scope>NUCLEOTIDE SEQUENCE [LARGE SCALE GENOMIC DNA]</scope>
    <source>
        <strain evidence="3">DSM 106435</strain>
    </source>
</reference>
<dbReference type="PANTHER" id="PTHR43194">
    <property type="entry name" value="HYDROLASE ALPHA/BETA FOLD FAMILY"/>
    <property type="match status" value="1"/>
</dbReference>
<dbReference type="InterPro" id="IPR000073">
    <property type="entry name" value="AB_hydrolase_1"/>
</dbReference>
<dbReference type="PANTHER" id="PTHR43194:SF5">
    <property type="entry name" value="PIMELOYL-[ACYL-CARRIER PROTEIN] METHYL ESTER ESTERASE"/>
    <property type="match status" value="1"/>
</dbReference>
<dbReference type="InterPro" id="IPR029058">
    <property type="entry name" value="AB_hydrolase_fold"/>
</dbReference>
<feature type="domain" description="AB hydrolase-1" evidence="1">
    <location>
        <begin position="28"/>
        <end position="262"/>
    </location>
</feature>
<dbReference type="GO" id="GO:0016787">
    <property type="term" value="F:hydrolase activity"/>
    <property type="evidence" value="ECO:0007669"/>
    <property type="project" value="UniProtKB-KW"/>
</dbReference>
<dbReference type="AlphaFoldDB" id="A0A345SRV2"/>
<evidence type="ECO:0000259" key="1">
    <source>
        <dbReference type="Pfam" id="PF12697"/>
    </source>
</evidence>
<dbReference type="InterPro" id="IPR000639">
    <property type="entry name" value="Epox_hydrolase-like"/>
</dbReference>
<dbReference type="SUPFAM" id="SSF53474">
    <property type="entry name" value="alpha/beta-Hydrolases"/>
    <property type="match status" value="1"/>
</dbReference>
<name>A0A345SRV2_9ACTN</name>
<protein>
    <submittedName>
        <fullName evidence="2">Alpha/beta fold hydrolase</fullName>
    </submittedName>
</protein>
<sequence length="276" mass="29578">MNDASDIFTFASEDGLLAYRDTGAGRPLVLLHGGYLDHTMWDDQVPVLARHHRVIAPDARGHGASANASRPFRQTDDLAALLRHLGVGPAVLAGVSMGATIAVDTALVHPDLVRALVISGGGTSAPELHDPWARDVQAAQARALAAGDIEGWIDGSALWAAGPHRTLDDIDPAVVRRLREMARRTITKHTAAEPDHHRPVPDTATRAKEITVPVLAVNGALDTPDLAAIAERIATTVPDGRITTIEGAAHMPTMEQPDAYNRILEDFLRTVYAEER</sequence>
<dbReference type="Gene3D" id="3.40.50.1820">
    <property type="entry name" value="alpha/beta hydrolase"/>
    <property type="match status" value="1"/>
</dbReference>
<accession>A0A345SRV2</accession>
<organism evidence="2 3">
    <name type="scientific">Peterkaempfera bronchialis</name>
    <dbReference type="NCBI Taxonomy" id="2126346"/>
    <lineage>
        <taxon>Bacteria</taxon>
        <taxon>Bacillati</taxon>
        <taxon>Actinomycetota</taxon>
        <taxon>Actinomycetes</taxon>
        <taxon>Kitasatosporales</taxon>
        <taxon>Streptomycetaceae</taxon>
        <taxon>Peterkaempfera</taxon>
    </lineage>
</organism>
<gene>
    <name evidence="2" type="ORF">C7M71_002170</name>
</gene>
<dbReference type="RefSeq" id="WP_111490918.1">
    <property type="nucleotide sequence ID" value="NZ_CP031264.1"/>
</dbReference>